<gene>
    <name evidence="4" type="ORF">GCM10009737_32630</name>
</gene>
<dbReference type="Pfam" id="PF00440">
    <property type="entry name" value="TetR_N"/>
    <property type="match status" value="1"/>
</dbReference>
<reference evidence="5" key="1">
    <citation type="journal article" date="2019" name="Int. J. Syst. Evol. Microbiol.">
        <title>The Global Catalogue of Microorganisms (GCM) 10K type strain sequencing project: providing services to taxonomists for standard genome sequencing and annotation.</title>
        <authorList>
            <consortium name="The Broad Institute Genomics Platform"/>
            <consortium name="The Broad Institute Genome Sequencing Center for Infectious Disease"/>
            <person name="Wu L."/>
            <person name="Ma J."/>
        </authorList>
    </citation>
    <scope>NUCLEOTIDE SEQUENCE [LARGE SCALE GENOMIC DNA]</scope>
    <source>
        <strain evidence="5">JCM 14046</strain>
    </source>
</reference>
<keyword evidence="1 2" id="KW-0238">DNA-binding</keyword>
<evidence type="ECO:0000256" key="1">
    <source>
        <dbReference type="ARBA" id="ARBA00023125"/>
    </source>
</evidence>
<accession>A0ABP5B2D5</accession>
<dbReference type="InterPro" id="IPR009057">
    <property type="entry name" value="Homeodomain-like_sf"/>
</dbReference>
<comment type="caution">
    <text evidence="4">The sequence shown here is derived from an EMBL/GenBank/DDBJ whole genome shotgun (WGS) entry which is preliminary data.</text>
</comment>
<name>A0ABP5B2D5_9ACTN</name>
<proteinExistence type="predicted"/>
<sequence>MATKEQPPDGRQLRWSRHNRERREQILDAAIATLEDAGPGAEVHVQEIAARAGLSRTVVYRHFEDRADLDRSVRTEILDRLWGALLPEVTLDGTIPQIAERVVGTYVGWAVAHPALHRFAEQDPAGGSADTEDPLQEGLTRIASQVADLITTAVDLLGLEPTDDERAAVDPLVFGLVGAVFGAVRRWMARPVRTPSVPVFVSLVTESAWHLLEGFGRRLGIQLDPDQPVEDLLASAVGPSA</sequence>
<evidence type="ECO:0000259" key="3">
    <source>
        <dbReference type="PROSITE" id="PS50977"/>
    </source>
</evidence>
<feature type="DNA-binding region" description="H-T-H motif" evidence="2">
    <location>
        <begin position="44"/>
        <end position="63"/>
    </location>
</feature>
<dbReference type="EMBL" id="BAAAMY010000009">
    <property type="protein sequence ID" value="GAA1928242.1"/>
    <property type="molecule type" value="Genomic_DNA"/>
</dbReference>
<dbReference type="PROSITE" id="PS50977">
    <property type="entry name" value="HTH_TETR_2"/>
    <property type="match status" value="1"/>
</dbReference>
<evidence type="ECO:0000313" key="5">
    <source>
        <dbReference type="Proteomes" id="UP001501612"/>
    </source>
</evidence>
<dbReference type="PANTHER" id="PTHR30055:SF160">
    <property type="entry name" value="TRANSCRIPTIONAL REGULATORY PROTEIN (PROBABLY ASNC-FAMILY)-RELATED"/>
    <property type="match status" value="1"/>
</dbReference>
<dbReference type="Proteomes" id="UP001501612">
    <property type="component" value="Unassembled WGS sequence"/>
</dbReference>
<organism evidence="4 5">
    <name type="scientific">Nocardioides lentus</name>
    <dbReference type="NCBI Taxonomy" id="338077"/>
    <lineage>
        <taxon>Bacteria</taxon>
        <taxon>Bacillati</taxon>
        <taxon>Actinomycetota</taxon>
        <taxon>Actinomycetes</taxon>
        <taxon>Propionibacteriales</taxon>
        <taxon>Nocardioidaceae</taxon>
        <taxon>Nocardioides</taxon>
    </lineage>
</organism>
<dbReference type="Gene3D" id="1.10.357.10">
    <property type="entry name" value="Tetracycline Repressor, domain 2"/>
    <property type="match status" value="1"/>
</dbReference>
<feature type="domain" description="HTH tetR-type" evidence="3">
    <location>
        <begin position="20"/>
        <end position="81"/>
    </location>
</feature>
<keyword evidence="5" id="KW-1185">Reference proteome</keyword>
<dbReference type="SUPFAM" id="SSF48498">
    <property type="entry name" value="Tetracyclin repressor-like, C-terminal domain"/>
    <property type="match status" value="1"/>
</dbReference>
<dbReference type="PANTHER" id="PTHR30055">
    <property type="entry name" value="HTH-TYPE TRANSCRIPTIONAL REGULATOR RUTR"/>
    <property type="match status" value="1"/>
</dbReference>
<dbReference type="InterPro" id="IPR001647">
    <property type="entry name" value="HTH_TetR"/>
</dbReference>
<evidence type="ECO:0000256" key="2">
    <source>
        <dbReference type="PROSITE-ProRule" id="PRU00335"/>
    </source>
</evidence>
<evidence type="ECO:0000313" key="4">
    <source>
        <dbReference type="EMBL" id="GAA1928242.1"/>
    </source>
</evidence>
<dbReference type="InterPro" id="IPR050109">
    <property type="entry name" value="HTH-type_TetR-like_transc_reg"/>
</dbReference>
<dbReference type="SUPFAM" id="SSF46689">
    <property type="entry name" value="Homeodomain-like"/>
    <property type="match status" value="1"/>
</dbReference>
<protein>
    <submittedName>
        <fullName evidence="4">TetR/AcrR family transcriptional regulator</fullName>
    </submittedName>
</protein>
<dbReference type="InterPro" id="IPR036271">
    <property type="entry name" value="Tet_transcr_reg_TetR-rel_C_sf"/>
</dbReference>
<dbReference type="RefSeq" id="WP_344008690.1">
    <property type="nucleotide sequence ID" value="NZ_BAAAMY010000009.1"/>
</dbReference>